<dbReference type="Gene3D" id="3.30.559.10">
    <property type="entry name" value="Chloramphenicol acetyltransferase-like domain"/>
    <property type="match status" value="2"/>
</dbReference>
<reference evidence="3" key="1">
    <citation type="submission" date="2014-12" db="EMBL/GenBank/DDBJ databases">
        <title>Genome Sequence of Valsa Canker Pathogens Uncovers a Specific Adaption of Colonization on Woody Bark.</title>
        <authorList>
            <person name="Yin Z."/>
            <person name="Liu H."/>
            <person name="Gao X."/>
            <person name="Li Z."/>
            <person name="Song N."/>
            <person name="Ke X."/>
            <person name="Dai Q."/>
            <person name="Wu Y."/>
            <person name="Sun Y."/>
            <person name="Xu J.-R."/>
            <person name="Kang Z.K."/>
            <person name="Wang L."/>
            <person name="Huang L."/>
        </authorList>
    </citation>
    <scope>NUCLEOTIDE SEQUENCE [LARGE SCALE GENOMIC DNA]</scope>
    <source>
        <strain evidence="3">03-8</strain>
    </source>
</reference>
<keyword evidence="1" id="KW-0808">Transferase</keyword>
<organism evidence="3 4">
    <name type="scientific">Cytospora mali</name>
    <name type="common">Apple Valsa canker fungus</name>
    <name type="synonym">Valsa mali</name>
    <dbReference type="NCBI Taxonomy" id="578113"/>
    <lineage>
        <taxon>Eukaryota</taxon>
        <taxon>Fungi</taxon>
        <taxon>Dikarya</taxon>
        <taxon>Ascomycota</taxon>
        <taxon>Pezizomycotina</taxon>
        <taxon>Sordariomycetes</taxon>
        <taxon>Sordariomycetidae</taxon>
        <taxon>Diaporthales</taxon>
        <taxon>Cytosporaceae</taxon>
        <taxon>Cytospora</taxon>
    </lineage>
</organism>
<dbReference type="PANTHER" id="PTHR31896:SF64">
    <property type="entry name" value="TRICHOTHECENE 3-O-ACETYLTRANSFERASE"/>
    <property type="match status" value="1"/>
</dbReference>
<dbReference type="AlphaFoldDB" id="A0A194W1T7"/>
<proteinExistence type="predicted"/>
<dbReference type="InterPro" id="IPR054710">
    <property type="entry name" value="Tri101-like_N"/>
</dbReference>
<keyword evidence="4" id="KW-1185">Reference proteome</keyword>
<evidence type="ECO:0000313" key="4">
    <source>
        <dbReference type="Proteomes" id="UP000078559"/>
    </source>
</evidence>
<dbReference type="OrthoDB" id="1862401at2759"/>
<sequence>MGSFASRIMRGRDANLPALTPLERIGPKSYPRYLFPFELQDNYDMTEVARILEAGLKAAQKRLPVMACEAVPDCRSKQAGVMKLKKIRDTTFNFITFKDLRAPGAFPVTYRELKEKHFPVSFFDEDKLCRLSSPFPNFDERLPVSMVQVNFVDGGMIMTWCLLHMFGDGKTYNVWLQVWAEECRRAAGLSIPNPYHMPKTMWKDRKRIMKPSGRNAGRLEDHPEYVISPIKPTGAPPKMRSKSHRGQVFYFSPQALQELKAEASPEKATMPGSQKWISTNDALSALLWRTVMAVQHTLEKLEGDPVSYFDIAIDGRLRTSPPVHSHTLGCWLEYVDVSMPLRQLLTTASLADIAMLVRKGIDRANRDGAYTDDLVAMIKKLDDVDRLVITSLLDMPGTNCMLTSWKDFALYDIDWGYKLGGNIQAVRGHSVGVINGLQVVLPELPDGGLEVLVGVEESCLERLMNEPMWNRFAVSR</sequence>
<name>A0A194W1T7_CYTMA</name>
<protein>
    <submittedName>
        <fullName evidence="3">BAHD acyltransferase DCR</fullName>
    </submittedName>
</protein>
<dbReference type="InterPro" id="IPR051283">
    <property type="entry name" value="Sec_Metabolite_Acyltrans"/>
</dbReference>
<dbReference type="EMBL" id="CM003102">
    <property type="protein sequence ID" value="KUI70063.1"/>
    <property type="molecule type" value="Genomic_DNA"/>
</dbReference>
<keyword evidence="3" id="KW-0012">Acyltransferase</keyword>
<dbReference type="InterPro" id="IPR023213">
    <property type="entry name" value="CAT-like_dom_sf"/>
</dbReference>
<evidence type="ECO:0000256" key="1">
    <source>
        <dbReference type="ARBA" id="ARBA00022679"/>
    </source>
</evidence>
<dbReference type="GO" id="GO:0016746">
    <property type="term" value="F:acyltransferase activity"/>
    <property type="evidence" value="ECO:0007669"/>
    <property type="project" value="UniProtKB-KW"/>
</dbReference>
<dbReference type="Pfam" id="PF22664">
    <property type="entry name" value="TRI-like_N"/>
    <property type="match status" value="1"/>
</dbReference>
<evidence type="ECO:0000259" key="2">
    <source>
        <dbReference type="Pfam" id="PF22664"/>
    </source>
</evidence>
<gene>
    <name evidence="3" type="ORF">VM1G_04897</name>
</gene>
<dbReference type="SMR" id="A0A194W1T7"/>
<dbReference type="PANTHER" id="PTHR31896">
    <property type="entry name" value="FAMILY REGULATORY PROTEIN, PUTATIVE (AFU_ORTHOLOGUE AFUA_3G14730)-RELATED"/>
    <property type="match status" value="1"/>
</dbReference>
<accession>A0A194W1T7</accession>
<dbReference type="Proteomes" id="UP000078559">
    <property type="component" value="Chromosome 5"/>
</dbReference>
<evidence type="ECO:0000313" key="3">
    <source>
        <dbReference type="EMBL" id="KUI70063.1"/>
    </source>
</evidence>
<feature type="domain" description="Trichothecene 3-O-acetyltransferase-like N-terminal" evidence="2">
    <location>
        <begin position="34"/>
        <end position="169"/>
    </location>
</feature>